<accession>A0ABX2NYU2</accession>
<name>A0ABX2NYU2_9BURK</name>
<dbReference type="Gene3D" id="3.30.565.10">
    <property type="entry name" value="Histidine kinase-like ATPase, C-terminal domain"/>
    <property type="match status" value="1"/>
</dbReference>
<dbReference type="InterPro" id="IPR003594">
    <property type="entry name" value="HATPase_dom"/>
</dbReference>
<dbReference type="PANTHER" id="PTHR43711">
    <property type="entry name" value="TWO-COMPONENT HISTIDINE KINASE"/>
    <property type="match status" value="1"/>
</dbReference>
<dbReference type="EC" id="2.7.13.3" evidence="2"/>
<evidence type="ECO:0000259" key="7">
    <source>
        <dbReference type="PROSITE" id="PS50109"/>
    </source>
</evidence>
<organism evidence="8 9">
    <name type="scientific">Paraburkholderia youngii</name>
    <dbReference type="NCBI Taxonomy" id="2782701"/>
    <lineage>
        <taxon>Bacteria</taxon>
        <taxon>Pseudomonadati</taxon>
        <taxon>Pseudomonadota</taxon>
        <taxon>Betaproteobacteria</taxon>
        <taxon>Burkholderiales</taxon>
        <taxon>Burkholderiaceae</taxon>
        <taxon>Paraburkholderia</taxon>
    </lineage>
</organism>
<dbReference type="InterPro" id="IPR036890">
    <property type="entry name" value="HATPase_C_sf"/>
</dbReference>
<evidence type="ECO:0000256" key="2">
    <source>
        <dbReference type="ARBA" id="ARBA00012438"/>
    </source>
</evidence>
<dbReference type="InterPro" id="IPR005467">
    <property type="entry name" value="His_kinase_dom"/>
</dbReference>
<dbReference type="InterPro" id="IPR004358">
    <property type="entry name" value="Sig_transdc_His_kin-like_C"/>
</dbReference>
<reference evidence="8 9" key="1">
    <citation type="submission" date="2019-08" db="EMBL/GenBank/DDBJ databases">
        <title>Paraburkholderia simonii sp. nov. and P. youngii sp. nov. Brazilian and Mexican Mimosa-associated rhizobia.</title>
        <authorList>
            <person name="Mavima L."/>
            <person name="Beukes C.W."/>
            <person name="Palmer M."/>
            <person name="De Meyer S.E."/>
            <person name="James E.K."/>
            <person name="Maluk M."/>
            <person name="Avontuur J.R."/>
            <person name="Chan W.Y."/>
            <person name="Venter S.N."/>
            <person name="Steenkamp E.T."/>
        </authorList>
    </citation>
    <scope>NUCLEOTIDE SEQUENCE [LARGE SCALE GENOMIC DNA]</scope>
    <source>
        <strain evidence="8 9">JPY454</strain>
    </source>
</reference>
<evidence type="ECO:0000256" key="5">
    <source>
        <dbReference type="ARBA" id="ARBA00023012"/>
    </source>
</evidence>
<evidence type="ECO:0000256" key="1">
    <source>
        <dbReference type="ARBA" id="ARBA00000085"/>
    </source>
</evidence>
<dbReference type="SUPFAM" id="SSF55874">
    <property type="entry name" value="ATPase domain of HSP90 chaperone/DNA topoisomerase II/histidine kinase"/>
    <property type="match status" value="1"/>
</dbReference>
<dbReference type="RefSeq" id="WP_176370020.1">
    <property type="nucleotide sequence ID" value="NZ_VOMC01000118.1"/>
</dbReference>
<dbReference type="PANTHER" id="PTHR43711:SF1">
    <property type="entry name" value="HISTIDINE KINASE 1"/>
    <property type="match status" value="1"/>
</dbReference>
<evidence type="ECO:0000256" key="6">
    <source>
        <dbReference type="SAM" id="MobiDB-lite"/>
    </source>
</evidence>
<dbReference type="SMART" id="SM00387">
    <property type="entry name" value="HATPase_c"/>
    <property type="match status" value="1"/>
</dbReference>
<proteinExistence type="predicted"/>
<feature type="region of interest" description="Disordered" evidence="6">
    <location>
        <begin position="99"/>
        <end position="118"/>
    </location>
</feature>
<evidence type="ECO:0000313" key="8">
    <source>
        <dbReference type="EMBL" id="NVI09699.1"/>
    </source>
</evidence>
<dbReference type="Pfam" id="PF02518">
    <property type="entry name" value="HATPase_c"/>
    <property type="match status" value="1"/>
</dbReference>
<evidence type="ECO:0000256" key="4">
    <source>
        <dbReference type="ARBA" id="ARBA00022777"/>
    </source>
</evidence>
<dbReference type="InterPro" id="IPR050736">
    <property type="entry name" value="Sensor_HK_Regulatory"/>
</dbReference>
<comment type="catalytic activity">
    <reaction evidence="1">
        <text>ATP + protein L-histidine = ADP + protein N-phospho-L-histidine.</text>
        <dbReference type="EC" id="2.7.13.3"/>
    </reaction>
</comment>
<dbReference type="PROSITE" id="PS50109">
    <property type="entry name" value="HIS_KIN"/>
    <property type="match status" value="1"/>
</dbReference>
<dbReference type="EMBL" id="VOMC01000118">
    <property type="protein sequence ID" value="NVI09699.1"/>
    <property type="molecule type" value="Genomic_DNA"/>
</dbReference>
<comment type="caution">
    <text evidence="8">The sequence shown here is derived from an EMBL/GenBank/DDBJ whole genome shotgun (WGS) entry which is preliminary data.</text>
</comment>
<evidence type="ECO:0000256" key="3">
    <source>
        <dbReference type="ARBA" id="ARBA00022679"/>
    </source>
</evidence>
<keyword evidence="3" id="KW-0808">Transferase</keyword>
<dbReference type="PRINTS" id="PR00344">
    <property type="entry name" value="BCTRLSENSOR"/>
</dbReference>
<sequence length="118" mass="12569">MNVMQAMSGLENGPRLIRICTEVLEGREVRLSIQDSGPGIAFEDREQLFRPFFTTKANDMGMGLSICRSIVEAHGGNIGADVASVVGAVFRITLPLYTGPEESRGTAAMKGALSGPAR</sequence>
<gene>
    <name evidence="8" type="ORF">FSB64_40220</name>
</gene>
<keyword evidence="9" id="KW-1185">Reference proteome</keyword>
<protein>
    <recommendedName>
        <fullName evidence="2">histidine kinase</fullName>
        <ecNumber evidence="2">2.7.13.3</ecNumber>
    </recommendedName>
</protein>
<keyword evidence="5" id="KW-0902">Two-component regulatory system</keyword>
<feature type="domain" description="Histidine kinase" evidence="7">
    <location>
        <begin position="1"/>
        <end position="98"/>
    </location>
</feature>
<dbReference type="Proteomes" id="UP000821598">
    <property type="component" value="Unassembled WGS sequence"/>
</dbReference>
<evidence type="ECO:0000313" key="9">
    <source>
        <dbReference type="Proteomes" id="UP000821598"/>
    </source>
</evidence>
<keyword evidence="4" id="KW-0418">Kinase</keyword>